<evidence type="ECO:0000313" key="5">
    <source>
        <dbReference type="EMBL" id="MFD2462697.1"/>
    </source>
</evidence>
<dbReference type="PANTHER" id="PTHR45947:SF3">
    <property type="entry name" value="SULFOQUINOVOSYL TRANSFERASE SQD2"/>
    <property type="match status" value="1"/>
</dbReference>
<evidence type="ECO:0000259" key="4">
    <source>
        <dbReference type="Pfam" id="PF13439"/>
    </source>
</evidence>
<dbReference type="CDD" id="cd03801">
    <property type="entry name" value="GT4_PimA-like"/>
    <property type="match status" value="1"/>
</dbReference>
<sequence length="417" mass="45127">MRVLIVSWEYPPVLVGGLGRHVHALARQLAGQGEDVTVLCREPAGSDVSTHAGADSVVDGVRIVRVPEDPPHLSFDQDLVAWALAVGHAMIRAGHKLLETWTPDVVHAHDWLVAHPAIALADAAHVPLVTTMHATEAGRHGGALPERLNRQVHSIEWWLANRADTLITCSRAMRAEVTELFDLDPAGISVVHNGIDPADWQNAIDRTVPSRRRNAPGGGPTLLYFGRLEWEKGVQDLIAAFPEVRRRHLGSRLIVAGHGRKRDWLAELAREHGVAPSVQFTGHLVERELAAALSAADLVVLPSRYEPFGIAALEAAAADIPIVAAEVGGLSEVVRHGRTGTCFRPGDVPGLTAAICSVLAHPAEARRRARAARARLATEFDWSVIAAQTTVLYRRAVRGLARPLPRPKIPAGQLLMR</sequence>
<dbReference type="EC" id="2.4.-.-" evidence="5"/>
<dbReference type="EMBL" id="JBHUKU010000017">
    <property type="protein sequence ID" value="MFD2462697.1"/>
    <property type="molecule type" value="Genomic_DNA"/>
</dbReference>
<keyword evidence="2 5" id="KW-0808">Transferase</keyword>
<evidence type="ECO:0000256" key="1">
    <source>
        <dbReference type="ARBA" id="ARBA00022676"/>
    </source>
</evidence>
<protein>
    <submittedName>
        <fullName evidence="5">Glycosyltransferase family 4 protein</fullName>
        <ecNumber evidence="5">2.4.-.-</ecNumber>
    </submittedName>
</protein>
<dbReference type="Gene3D" id="3.40.50.2000">
    <property type="entry name" value="Glycogen Phosphorylase B"/>
    <property type="match status" value="2"/>
</dbReference>
<feature type="domain" description="Glycosyl transferase family 1" evidence="3">
    <location>
        <begin position="212"/>
        <end position="374"/>
    </location>
</feature>
<dbReference type="Pfam" id="PF13439">
    <property type="entry name" value="Glyco_transf_4"/>
    <property type="match status" value="1"/>
</dbReference>
<dbReference type="InterPro" id="IPR001296">
    <property type="entry name" value="Glyco_trans_1"/>
</dbReference>
<keyword evidence="1 5" id="KW-0328">Glycosyltransferase</keyword>
<dbReference type="Pfam" id="PF00534">
    <property type="entry name" value="Glycos_transf_1"/>
    <property type="match status" value="1"/>
</dbReference>
<dbReference type="InterPro" id="IPR050194">
    <property type="entry name" value="Glycosyltransferase_grp1"/>
</dbReference>
<comment type="caution">
    <text evidence="5">The sequence shown here is derived from an EMBL/GenBank/DDBJ whole genome shotgun (WGS) entry which is preliminary data.</text>
</comment>
<dbReference type="Proteomes" id="UP001597419">
    <property type="component" value="Unassembled WGS sequence"/>
</dbReference>
<dbReference type="InterPro" id="IPR028098">
    <property type="entry name" value="Glyco_trans_4-like_N"/>
</dbReference>
<organism evidence="5 6">
    <name type="scientific">Amycolatopsis samaneae</name>
    <dbReference type="NCBI Taxonomy" id="664691"/>
    <lineage>
        <taxon>Bacteria</taxon>
        <taxon>Bacillati</taxon>
        <taxon>Actinomycetota</taxon>
        <taxon>Actinomycetes</taxon>
        <taxon>Pseudonocardiales</taxon>
        <taxon>Pseudonocardiaceae</taxon>
        <taxon>Amycolatopsis</taxon>
    </lineage>
</organism>
<reference evidence="6" key="1">
    <citation type="journal article" date="2019" name="Int. J. Syst. Evol. Microbiol.">
        <title>The Global Catalogue of Microorganisms (GCM) 10K type strain sequencing project: providing services to taxonomists for standard genome sequencing and annotation.</title>
        <authorList>
            <consortium name="The Broad Institute Genomics Platform"/>
            <consortium name="The Broad Institute Genome Sequencing Center for Infectious Disease"/>
            <person name="Wu L."/>
            <person name="Ma J."/>
        </authorList>
    </citation>
    <scope>NUCLEOTIDE SEQUENCE [LARGE SCALE GENOMIC DNA]</scope>
    <source>
        <strain evidence="6">CGMCC 4.7643</strain>
    </source>
</reference>
<proteinExistence type="predicted"/>
<keyword evidence="6" id="KW-1185">Reference proteome</keyword>
<evidence type="ECO:0000259" key="3">
    <source>
        <dbReference type="Pfam" id="PF00534"/>
    </source>
</evidence>
<feature type="domain" description="Glycosyltransferase subfamily 4-like N-terminal" evidence="4">
    <location>
        <begin position="15"/>
        <end position="198"/>
    </location>
</feature>
<dbReference type="GO" id="GO:0016757">
    <property type="term" value="F:glycosyltransferase activity"/>
    <property type="evidence" value="ECO:0007669"/>
    <property type="project" value="UniProtKB-KW"/>
</dbReference>
<accession>A0ABW5GP89</accession>
<evidence type="ECO:0000256" key="2">
    <source>
        <dbReference type="ARBA" id="ARBA00022679"/>
    </source>
</evidence>
<gene>
    <name evidence="5" type="ORF">ACFSYJ_29090</name>
</gene>
<name>A0ABW5GP89_9PSEU</name>
<dbReference type="SUPFAM" id="SSF53756">
    <property type="entry name" value="UDP-Glycosyltransferase/glycogen phosphorylase"/>
    <property type="match status" value="1"/>
</dbReference>
<dbReference type="RefSeq" id="WP_345403971.1">
    <property type="nucleotide sequence ID" value="NZ_BAABHG010000015.1"/>
</dbReference>
<dbReference type="PANTHER" id="PTHR45947">
    <property type="entry name" value="SULFOQUINOVOSYL TRANSFERASE SQD2"/>
    <property type="match status" value="1"/>
</dbReference>
<evidence type="ECO:0000313" key="6">
    <source>
        <dbReference type="Proteomes" id="UP001597419"/>
    </source>
</evidence>